<protein>
    <recommendedName>
        <fullName evidence="4">Sensor of ECF-type sigma factor</fullName>
    </recommendedName>
</protein>
<name>A0ABT4UMC2_9BACT</name>
<gene>
    <name evidence="2" type="ORF">O3P16_11140</name>
</gene>
<reference evidence="2 3" key="1">
    <citation type="submission" date="2022-12" db="EMBL/GenBank/DDBJ databases">
        <title>Chitinophagaceae gen. sp. nov., a new member of the family Chitinophagaceae, isolated from soil in a chemical factory.</title>
        <authorList>
            <person name="Ke Z."/>
        </authorList>
    </citation>
    <scope>NUCLEOTIDE SEQUENCE [LARGE SCALE GENOMIC DNA]</scope>
    <source>
        <strain evidence="2 3">LY-5</strain>
    </source>
</reference>
<dbReference type="Proteomes" id="UP001210231">
    <property type="component" value="Unassembled WGS sequence"/>
</dbReference>
<dbReference type="RefSeq" id="WP_407031691.1">
    <property type="nucleotide sequence ID" value="NZ_JAQGEF010000012.1"/>
</dbReference>
<feature type="chain" id="PRO_5046075604" description="Sensor of ECF-type sigma factor" evidence="1">
    <location>
        <begin position="23"/>
        <end position="126"/>
    </location>
</feature>
<feature type="signal peptide" evidence="1">
    <location>
        <begin position="1"/>
        <end position="22"/>
    </location>
</feature>
<evidence type="ECO:0000256" key="1">
    <source>
        <dbReference type="SAM" id="SignalP"/>
    </source>
</evidence>
<evidence type="ECO:0000313" key="3">
    <source>
        <dbReference type="Proteomes" id="UP001210231"/>
    </source>
</evidence>
<keyword evidence="1" id="KW-0732">Signal</keyword>
<comment type="caution">
    <text evidence="2">The sequence shown here is derived from an EMBL/GenBank/DDBJ whole genome shotgun (WGS) entry which is preliminary data.</text>
</comment>
<proteinExistence type="predicted"/>
<accession>A0ABT4UMC2</accession>
<dbReference type="EMBL" id="JAQGEF010000012">
    <property type="protein sequence ID" value="MDA3615365.1"/>
    <property type="molecule type" value="Genomic_DNA"/>
</dbReference>
<sequence>MKRYLYILFIAIWSLSTISVSAQEKGNRVESLRVAFITKKLDLTPDEAKGFWPVYDIYDEEMRKVMKEHREKGGSELELEEKKLNVRKKYKGDFLKVINEKKFDALIKAESEWSIMVKKELQRRRN</sequence>
<organism evidence="2 3">
    <name type="scientific">Polluticaenibacter yanchengensis</name>
    <dbReference type="NCBI Taxonomy" id="3014562"/>
    <lineage>
        <taxon>Bacteria</taxon>
        <taxon>Pseudomonadati</taxon>
        <taxon>Bacteroidota</taxon>
        <taxon>Chitinophagia</taxon>
        <taxon>Chitinophagales</taxon>
        <taxon>Chitinophagaceae</taxon>
        <taxon>Polluticaenibacter</taxon>
    </lineage>
</organism>
<evidence type="ECO:0000313" key="2">
    <source>
        <dbReference type="EMBL" id="MDA3615365.1"/>
    </source>
</evidence>
<evidence type="ECO:0008006" key="4">
    <source>
        <dbReference type="Google" id="ProtNLM"/>
    </source>
</evidence>
<keyword evidence="3" id="KW-1185">Reference proteome</keyword>